<keyword evidence="4" id="KW-1185">Reference proteome</keyword>
<keyword evidence="2" id="KW-1133">Transmembrane helix</keyword>
<sequence length="299" mass="33126">MGTPTGLRTLFLIIPPLVLLLPISIILFALDRLAHAFFIAQAGYSWRASSHTFTFYGPLTTGAPVSEYAYITISMFVNNAATKAYIILSIAGALVATVGMCTVWELRRVEGTARHDRLWAWVGGLLNLIFMGACVGVFGWVTGTQSGEGWKSYEDVSSRFVQRYTRETWVCQIDEFFPRQGWAGKACGVAKATRFLLLVVAFSALLTLVSIAVLVHDRGGVKWLFGGKGRYGGFDNVYEMKHEVSTTYYGSPPQRPMQQQPQAPMQQQHQAPMQQQQQAPIQQPPQAQQIAQPSAVVFK</sequence>
<proteinExistence type="predicted"/>
<dbReference type="OrthoDB" id="3796171at2759"/>
<feature type="transmembrane region" description="Helical" evidence="2">
    <location>
        <begin position="7"/>
        <end position="30"/>
    </location>
</feature>
<keyword evidence="2" id="KW-0472">Membrane</keyword>
<gene>
    <name evidence="3" type="ORF">M011DRAFT_466669</name>
</gene>
<protein>
    <recommendedName>
        <fullName evidence="5">MARVEL domain-containing protein</fullName>
    </recommendedName>
</protein>
<accession>A0A6A6VEW4</accession>
<keyword evidence="2" id="KW-0812">Transmembrane</keyword>
<reference evidence="3" key="1">
    <citation type="journal article" date="2020" name="Stud. Mycol.">
        <title>101 Dothideomycetes genomes: a test case for predicting lifestyles and emergence of pathogens.</title>
        <authorList>
            <person name="Haridas S."/>
            <person name="Albert R."/>
            <person name="Binder M."/>
            <person name="Bloem J."/>
            <person name="Labutti K."/>
            <person name="Salamov A."/>
            <person name="Andreopoulos B."/>
            <person name="Baker S."/>
            <person name="Barry K."/>
            <person name="Bills G."/>
            <person name="Bluhm B."/>
            <person name="Cannon C."/>
            <person name="Castanera R."/>
            <person name="Culley D."/>
            <person name="Daum C."/>
            <person name="Ezra D."/>
            <person name="Gonzalez J."/>
            <person name="Henrissat B."/>
            <person name="Kuo A."/>
            <person name="Liang C."/>
            <person name="Lipzen A."/>
            <person name="Lutzoni F."/>
            <person name="Magnuson J."/>
            <person name="Mondo S."/>
            <person name="Nolan M."/>
            <person name="Ohm R."/>
            <person name="Pangilinan J."/>
            <person name="Park H.-J."/>
            <person name="Ramirez L."/>
            <person name="Alfaro M."/>
            <person name="Sun H."/>
            <person name="Tritt A."/>
            <person name="Yoshinaga Y."/>
            <person name="Zwiers L.-H."/>
            <person name="Turgeon B."/>
            <person name="Goodwin S."/>
            <person name="Spatafora J."/>
            <person name="Crous P."/>
            <person name="Grigoriev I."/>
        </authorList>
    </citation>
    <scope>NUCLEOTIDE SEQUENCE</scope>
    <source>
        <strain evidence="3">CBS 119925</strain>
    </source>
</reference>
<organism evidence="3 4">
    <name type="scientific">Sporormia fimetaria CBS 119925</name>
    <dbReference type="NCBI Taxonomy" id="1340428"/>
    <lineage>
        <taxon>Eukaryota</taxon>
        <taxon>Fungi</taxon>
        <taxon>Dikarya</taxon>
        <taxon>Ascomycota</taxon>
        <taxon>Pezizomycotina</taxon>
        <taxon>Dothideomycetes</taxon>
        <taxon>Pleosporomycetidae</taxon>
        <taxon>Pleosporales</taxon>
        <taxon>Sporormiaceae</taxon>
        <taxon>Sporormia</taxon>
    </lineage>
</organism>
<evidence type="ECO:0008006" key="5">
    <source>
        <dbReference type="Google" id="ProtNLM"/>
    </source>
</evidence>
<evidence type="ECO:0000313" key="3">
    <source>
        <dbReference type="EMBL" id="KAF2748254.1"/>
    </source>
</evidence>
<dbReference type="Proteomes" id="UP000799440">
    <property type="component" value="Unassembled WGS sequence"/>
</dbReference>
<name>A0A6A6VEW4_9PLEO</name>
<feature type="transmembrane region" description="Helical" evidence="2">
    <location>
        <begin position="84"/>
        <end position="106"/>
    </location>
</feature>
<dbReference type="EMBL" id="MU006569">
    <property type="protein sequence ID" value="KAF2748254.1"/>
    <property type="molecule type" value="Genomic_DNA"/>
</dbReference>
<evidence type="ECO:0000313" key="4">
    <source>
        <dbReference type="Proteomes" id="UP000799440"/>
    </source>
</evidence>
<feature type="transmembrane region" description="Helical" evidence="2">
    <location>
        <begin position="118"/>
        <end position="141"/>
    </location>
</feature>
<feature type="compositionally biased region" description="Low complexity" evidence="1">
    <location>
        <begin position="256"/>
        <end position="293"/>
    </location>
</feature>
<evidence type="ECO:0000256" key="2">
    <source>
        <dbReference type="SAM" id="Phobius"/>
    </source>
</evidence>
<feature type="transmembrane region" description="Helical" evidence="2">
    <location>
        <begin position="195"/>
        <end position="215"/>
    </location>
</feature>
<dbReference type="AlphaFoldDB" id="A0A6A6VEW4"/>
<evidence type="ECO:0000256" key="1">
    <source>
        <dbReference type="SAM" id="MobiDB-lite"/>
    </source>
</evidence>
<feature type="region of interest" description="Disordered" evidence="1">
    <location>
        <begin position="249"/>
        <end position="299"/>
    </location>
</feature>